<dbReference type="EMBL" id="KN832569">
    <property type="protein sequence ID" value="KII84747.1"/>
    <property type="molecule type" value="Genomic_DNA"/>
</dbReference>
<reference evidence="2 3" key="1">
    <citation type="submission" date="2014-06" db="EMBL/GenBank/DDBJ databases">
        <title>Evolutionary Origins and Diversification of the Mycorrhizal Mutualists.</title>
        <authorList>
            <consortium name="DOE Joint Genome Institute"/>
            <consortium name="Mycorrhizal Genomics Consortium"/>
            <person name="Kohler A."/>
            <person name="Kuo A."/>
            <person name="Nagy L.G."/>
            <person name="Floudas D."/>
            <person name="Copeland A."/>
            <person name="Barry K.W."/>
            <person name="Cichocki N."/>
            <person name="Veneault-Fourrey C."/>
            <person name="LaButti K."/>
            <person name="Lindquist E.A."/>
            <person name="Lipzen A."/>
            <person name="Lundell T."/>
            <person name="Morin E."/>
            <person name="Murat C."/>
            <person name="Riley R."/>
            <person name="Ohm R."/>
            <person name="Sun H."/>
            <person name="Tunlid A."/>
            <person name="Henrissat B."/>
            <person name="Grigoriev I.V."/>
            <person name="Hibbett D.S."/>
            <person name="Martin F."/>
        </authorList>
    </citation>
    <scope>NUCLEOTIDE SEQUENCE [LARGE SCALE GENOMIC DNA]</scope>
    <source>
        <strain evidence="2 3">FD-325 SS-3</strain>
    </source>
</reference>
<dbReference type="HOGENOM" id="CLU_1897082_0_0_1"/>
<gene>
    <name evidence="2" type="ORF">PLICRDRAFT_340741</name>
</gene>
<name>A0A0C9SRK5_PLICR</name>
<keyword evidence="3" id="KW-1185">Reference proteome</keyword>
<feature type="region of interest" description="Disordered" evidence="1">
    <location>
        <begin position="41"/>
        <end position="67"/>
    </location>
</feature>
<evidence type="ECO:0000313" key="2">
    <source>
        <dbReference type="EMBL" id="KII84747.1"/>
    </source>
</evidence>
<dbReference type="Proteomes" id="UP000053263">
    <property type="component" value="Unassembled WGS sequence"/>
</dbReference>
<evidence type="ECO:0000256" key="1">
    <source>
        <dbReference type="SAM" id="MobiDB-lite"/>
    </source>
</evidence>
<sequence length="134" mass="14324">MLSLDAAPSPLTAHILPLASVHRCARSSALISLSDAWSLSKTAATSPPSMRPLPASEPGSARRGTRCAARQCPISAASSKTATMKRHTESASADSIEMVVLQREERHVLNQDSLLWRRPSAILSGNGKALQRRT</sequence>
<accession>A0A0C9SRK5</accession>
<dbReference type="AlphaFoldDB" id="A0A0C9SRK5"/>
<organism evidence="2 3">
    <name type="scientific">Plicaturopsis crispa FD-325 SS-3</name>
    <dbReference type="NCBI Taxonomy" id="944288"/>
    <lineage>
        <taxon>Eukaryota</taxon>
        <taxon>Fungi</taxon>
        <taxon>Dikarya</taxon>
        <taxon>Basidiomycota</taxon>
        <taxon>Agaricomycotina</taxon>
        <taxon>Agaricomycetes</taxon>
        <taxon>Agaricomycetidae</taxon>
        <taxon>Amylocorticiales</taxon>
        <taxon>Amylocorticiaceae</taxon>
        <taxon>Plicatura</taxon>
        <taxon>Plicaturopsis crispa</taxon>
    </lineage>
</organism>
<proteinExistence type="predicted"/>
<protein>
    <submittedName>
        <fullName evidence="2">Uncharacterized protein</fullName>
    </submittedName>
</protein>
<evidence type="ECO:0000313" key="3">
    <source>
        <dbReference type="Proteomes" id="UP000053263"/>
    </source>
</evidence>